<evidence type="ECO:0000256" key="3">
    <source>
        <dbReference type="ARBA" id="ARBA00022475"/>
    </source>
</evidence>
<evidence type="ECO:0000256" key="4">
    <source>
        <dbReference type="ARBA" id="ARBA00022692"/>
    </source>
</evidence>
<dbReference type="KEGG" id="mpk:VL20_4080"/>
<name>A0A0K1S4V2_9CHRO</name>
<dbReference type="CDD" id="cd13127">
    <property type="entry name" value="MATE_tuaB_like"/>
    <property type="match status" value="1"/>
</dbReference>
<feature type="transmembrane region" description="Helical" evidence="7">
    <location>
        <begin position="283"/>
        <end position="304"/>
    </location>
</feature>
<dbReference type="EMBL" id="CP011339">
    <property type="protein sequence ID" value="AKV69026.1"/>
    <property type="molecule type" value="Genomic_DNA"/>
</dbReference>
<proteinExistence type="inferred from homology"/>
<evidence type="ECO:0000256" key="6">
    <source>
        <dbReference type="ARBA" id="ARBA00023136"/>
    </source>
</evidence>
<feature type="transmembrane region" description="Helical" evidence="7">
    <location>
        <begin position="108"/>
        <end position="128"/>
    </location>
</feature>
<dbReference type="PATRIC" id="fig|1638788.3.peg.4111"/>
<feature type="transmembrane region" description="Helical" evidence="7">
    <location>
        <begin position="324"/>
        <end position="345"/>
    </location>
</feature>
<accession>A0A0K1S4V2</accession>
<keyword evidence="4 7" id="KW-0812">Transmembrane</keyword>
<dbReference type="GO" id="GO:0005886">
    <property type="term" value="C:plasma membrane"/>
    <property type="evidence" value="ECO:0007669"/>
    <property type="project" value="UniProtKB-SubCell"/>
</dbReference>
<evidence type="ECO:0000256" key="7">
    <source>
        <dbReference type="SAM" id="Phobius"/>
    </source>
</evidence>
<keyword evidence="6 7" id="KW-0472">Membrane</keyword>
<evidence type="ECO:0000256" key="5">
    <source>
        <dbReference type="ARBA" id="ARBA00022989"/>
    </source>
</evidence>
<organism evidence="8 9">
    <name type="scientific">Microcystis panniformis FACHB-1757</name>
    <dbReference type="NCBI Taxonomy" id="1638788"/>
    <lineage>
        <taxon>Bacteria</taxon>
        <taxon>Bacillati</taxon>
        <taxon>Cyanobacteriota</taxon>
        <taxon>Cyanophyceae</taxon>
        <taxon>Oscillatoriophycideae</taxon>
        <taxon>Chroococcales</taxon>
        <taxon>Microcystaceae</taxon>
        <taxon>Microcystis</taxon>
    </lineage>
</organism>
<feature type="transmembrane region" description="Helical" evidence="7">
    <location>
        <begin position="444"/>
        <end position="464"/>
    </location>
</feature>
<sequence length="487" mass="54702">MSIKNKTIQGVFWSGLQNWGSQAGSLIIFLILARLLTPEAFGLVALSNVLINFMQIFLNQGFAQLLIQKQDLKSRDINTVFWTQVFTGFFLTTITFTSAILISKIFRQSFLIPILQVLSLVFVINALSQTQVALLRRDFKFKIMTIRSLLGILIAGIVGVGMALLGYGVWSLVGQQLTYELTGVVVLWTASNWRPKLEFSLAVLRSVLHFSINVLGYKLVEFFNQRSDNLLIGYFLGEAALGYYAISHRILEVMSQLLIGTLNQVALPTFSRLQDNSQKLIEAFYRVTQFTSLIAFPVFFAFMILSPELVVVLFGQKWTDAIPILQIIPLVGILRAITVFQRSTFVALGKPVLQFKLGLLNATLNIIACLIAVQWGIVAVARAYVLSDYLVFPLGQWLLSQLISLSWKTYLSQFIPAITGTVIMGLTIFISQQLLTLWLEPQGRLIICSLLGIIIYTATLRLAFPRLFSQLFTMFSLLRESTKTSHK</sequence>
<dbReference type="AlphaFoldDB" id="A0A0K1S4V2"/>
<evidence type="ECO:0000313" key="8">
    <source>
        <dbReference type="EMBL" id="AKV69026.1"/>
    </source>
</evidence>
<comment type="subcellular location">
    <subcellularLocation>
        <location evidence="1">Cell membrane</location>
        <topology evidence="1">Multi-pass membrane protein</topology>
    </subcellularLocation>
</comment>
<comment type="similarity">
    <text evidence="2">Belongs to the polysaccharide synthase family.</text>
</comment>
<evidence type="ECO:0000256" key="2">
    <source>
        <dbReference type="ARBA" id="ARBA00007430"/>
    </source>
</evidence>
<feature type="transmembrane region" description="Helical" evidence="7">
    <location>
        <begin position="12"/>
        <end position="34"/>
    </location>
</feature>
<keyword evidence="5 7" id="KW-1133">Transmembrane helix</keyword>
<dbReference type="Proteomes" id="UP000068167">
    <property type="component" value="Chromosome"/>
</dbReference>
<feature type="transmembrane region" description="Helical" evidence="7">
    <location>
        <begin position="229"/>
        <end position="247"/>
    </location>
</feature>
<feature type="transmembrane region" description="Helical" evidence="7">
    <location>
        <begin position="149"/>
        <end position="170"/>
    </location>
</feature>
<feature type="transmembrane region" description="Helical" evidence="7">
    <location>
        <begin position="40"/>
        <end position="58"/>
    </location>
</feature>
<dbReference type="RefSeq" id="WP_052277176.1">
    <property type="nucleotide sequence ID" value="NZ_CP011339.1"/>
</dbReference>
<keyword evidence="3" id="KW-1003">Cell membrane</keyword>
<feature type="transmembrane region" description="Helical" evidence="7">
    <location>
        <begin position="414"/>
        <end position="438"/>
    </location>
</feature>
<dbReference type="PANTHER" id="PTHR30250:SF10">
    <property type="entry name" value="LIPOPOLYSACCHARIDE BIOSYNTHESIS PROTEIN WZXC"/>
    <property type="match status" value="1"/>
</dbReference>
<dbReference type="PANTHER" id="PTHR30250">
    <property type="entry name" value="PST FAMILY PREDICTED COLANIC ACID TRANSPORTER"/>
    <property type="match status" value="1"/>
</dbReference>
<feature type="transmembrane region" description="Helical" evidence="7">
    <location>
        <begin position="199"/>
        <end position="217"/>
    </location>
</feature>
<evidence type="ECO:0000313" key="9">
    <source>
        <dbReference type="Proteomes" id="UP000068167"/>
    </source>
</evidence>
<feature type="transmembrane region" description="Helical" evidence="7">
    <location>
        <begin position="79"/>
        <end position="102"/>
    </location>
</feature>
<reference evidence="8 9" key="1">
    <citation type="journal article" date="2016" name="Stand. Genomic Sci.">
        <title>Complete genome sequence and genomic characterization of Microcystis panniformis FACHB 1757 by third-generation sequencing.</title>
        <authorList>
            <person name="Zhang J.Y."/>
            <person name="Guan R."/>
            <person name="Zhang H.J."/>
            <person name="Li H."/>
            <person name="Xiao P."/>
            <person name="Yu G.L."/>
            <person name="Du L."/>
            <person name="Cao D.M."/>
            <person name="Zhu B.C."/>
            <person name="Li R.H."/>
            <person name="Lu Z.H."/>
        </authorList>
    </citation>
    <scope>NUCLEOTIDE SEQUENCE [LARGE SCALE GENOMIC DNA]</scope>
    <source>
        <strain evidence="8 9">FACHB-1757</strain>
    </source>
</reference>
<dbReference type="InterPro" id="IPR050833">
    <property type="entry name" value="Poly_Biosynth_Transport"/>
</dbReference>
<protein>
    <submittedName>
        <fullName evidence="8">Polysaccharide transport protein</fullName>
    </submittedName>
</protein>
<evidence type="ECO:0000256" key="1">
    <source>
        <dbReference type="ARBA" id="ARBA00004651"/>
    </source>
</evidence>
<dbReference type="Pfam" id="PF13440">
    <property type="entry name" value="Polysacc_synt_3"/>
    <property type="match status" value="1"/>
</dbReference>
<gene>
    <name evidence="8" type="ORF">VL20_4080</name>
</gene>
<feature type="transmembrane region" description="Helical" evidence="7">
    <location>
        <begin position="357"/>
        <end position="377"/>
    </location>
</feature>
<keyword evidence="9" id="KW-1185">Reference proteome</keyword>